<evidence type="ECO:0000313" key="2">
    <source>
        <dbReference type="Proteomes" id="UP000033096"/>
    </source>
</evidence>
<accession>A0A0E3Q7C2</accession>
<dbReference type="RefSeq" id="WP_048121592.1">
    <property type="nucleotide sequence ID" value="NZ_CP009520.1"/>
</dbReference>
<organism evidence="1 2">
    <name type="scientific">Methanosarcina vacuolata Z-761</name>
    <dbReference type="NCBI Taxonomy" id="1434123"/>
    <lineage>
        <taxon>Archaea</taxon>
        <taxon>Methanobacteriati</taxon>
        <taxon>Methanobacteriota</taxon>
        <taxon>Stenosarchaea group</taxon>
        <taxon>Methanomicrobia</taxon>
        <taxon>Methanosarcinales</taxon>
        <taxon>Methanosarcinaceae</taxon>
        <taxon>Methanosarcina</taxon>
    </lineage>
</organism>
<name>A0A0E3Q7C2_9EURY</name>
<proteinExistence type="predicted"/>
<reference evidence="1 2" key="1">
    <citation type="submission" date="2014-07" db="EMBL/GenBank/DDBJ databases">
        <title>Methanogenic archaea and the global carbon cycle.</title>
        <authorList>
            <person name="Henriksen J.R."/>
            <person name="Luke J."/>
            <person name="Reinhart S."/>
            <person name="Benedict M.N."/>
            <person name="Youngblut N.D."/>
            <person name="Metcalf M.E."/>
            <person name="Whitaker R.J."/>
            <person name="Metcalf W.W."/>
        </authorList>
    </citation>
    <scope>NUCLEOTIDE SEQUENCE [LARGE SCALE GENOMIC DNA]</scope>
    <source>
        <strain evidence="1 2">Z-761</strain>
    </source>
</reference>
<dbReference type="HOGENOM" id="CLU_942033_0_0_2"/>
<dbReference type="Proteomes" id="UP000033096">
    <property type="component" value="Chromosome"/>
</dbReference>
<dbReference type="GeneID" id="24810943"/>
<dbReference type="EMBL" id="CP009520">
    <property type="protein sequence ID" value="AKB44722.1"/>
    <property type="molecule type" value="Genomic_DNA"/>
</dbReference>
<dbReference type="PATRIC" id="fig|1434123.4.peg.3000"/>
<dbReference type="STRING" id="1434123.MSVAZ_2453"/>
<dbReference type="AlphaFoldDB" id="A0A0E3Q7C2"/>
<protein>
    <submittedName>
        <fullName evidence="1">Uncharacterized protein</fullName>
    </submittedName>
</protein>
<dbReference type="KEGG" id="mvc:MSVAZ_2453"/>
<keyword evidence="2" id="KW-1185">Reference proteome</keyword>
<gene>
    <name evidence="1" type="ORF">MSVAZ_2453</name>
</gene>
<sequence length="309" mass="36109">MSEECLLVLKESFYDELSKKISSTAKVHKDSIFLTLLRERKNNVMQNLDNSAVFSENADPQIINELIERGFIRCGNDLSKYVMTAKGVWEVERRLDKISLTKLMDDIDEYKYDISWGEKLTDKEKVVILSLIALRSFHEKTPLNRKNGKKAIQNIHEIILKTIEFLNNSIEGFKYSIPDETRESPVNSVFARLVNLPQNTRRIYKFNEKEGKSWLDIYDEEKGMISEEKLSYLLWKVFGGNLSFEDQTKIDSFCNNILYTHKNYVYSLEELTNFIFADICYQNAISNSLFKIAENSALWEELDKAKKKK</sequence>
<evidence type="ECO:0000313" key="1">
    <source>
        <dbReference type="EMBL" id="AKB44722.1"/>
    </source>
</evidence>